<dbReference type="EMBL" id="MT418680">
    <property type="protein sequence ID" value="QKF94597.1"/>
    <property type="molecule type" value="Genomic_DNA"/>
</dbReference>
<accession>A0A7D3V949</accession>
<protein>
    <submittedName>
        <fullName evidence="1">Uncharacterized protein</fullName>
    </submittedName>
</protein>
<evidence type="ECO:0000313" key="1">
    <source>
        <dbReference type="EMBL" id="QKF94597.1"/>
    </source>
</evidence>
<sequence>MGDNKVVKVRSQVPYEENIPLEVLKQYLQTTTLITIQSEKYNDCGKIPSIQLKYLKWFDGMSNTSFSEGLSKKNVVRLLDGYDDEKTKFFCYVMNKIPFDNMEFTHKELVWFCGIIDDYLMNKQIADYYINQIDEYNLGWNVIAEIAKLYSASMMGDTVNKLFTQTKNIVMKNQYPVIPYQCFTFSRSRQIVCEFLKTYEFNNEIDLINMILKGIADSHNTEYTLSLKAIYDLIACVRWFYVDKDFAISRLADIKALYPDFQIPERVLTACNLRKSLVDNYNYKVKGVFKYNPEKIGQTCIPRTNNSYSTILKNMTRMRIYTTTFEPTIVNFSINIASITKSKRRRVHNTNPYIMITQNIYNEDKDKVMCGKFTITNLTKNIEVCSKLWSFRKSFIVKIDSPDDEYKISFSMVYPVGNDDPMNNKQNDKIMS</sequence>
<organism evidence="1 2">
    <name type="scientific">Fadolivirus FV1/VV64</name>
    <dbReference type="NCBI Taxonomy" id="3070911"/>
    <lineage>
        <taxon>Viruses</taxon>
        <taxon>Varidnaviria</taxon>
        <taxon>Bamfordvirae</taxon>
        <taxon>Nucleocytoviricota</taxon>
        <taxon>Megaviricetes</taxon>
        <taxon>Imitervirales</taxon>
        <taxon>Mimiviridae</taxon>
        <taxon>Klosneuvirinae</taxon>
        <taxon>Fadolivirus</taxon>
        <taxon>Fadolivirus algeromassiliense</taxon>
    </lineage>
</organism>
<gene>
    <name evidence="1" type="ORF">Fadolivirus_1_1139</name>
</gene>
<name>A0A7D3V949_9VIRU</name>
<reference evidence="1 2" key="1">
    <citation type="submission" date="2020-04" db="EMBL/GenBank/DDBJ databases">
        <title>Advantages and limits of metagenomic assembly and binning of a giant virus.</title>
        <authorList>
            <person name="Schulz F."/>
            <person name="Andreani J."/>
            <person name="Francis R."/>
            <person name="Boudjemaa H."/>
            <person name="Bou Khalil J.Y."/>
            <person name="Lee J."/>
            <person name="La Scola B."/>
            <person name="Woyke T."/>
        </authorList>
    </citation>
    <scope>NUCLEOTIDE SEQUENCE [LARGE SCALE GENOMIC DNA]</scope>
    <source>
        <strain evidence="1 2">FV1/VV64</strain>
    </source>
</reference>
<dbReference type="Proteomes" id="UP001162001">
    <property type="component" value="Segment"/>
</dbReference>
<keyword evidence="2" id="KW-1185">Reference proteome</keyword>
<evidence type="ECO:0000313" key="2">
    <source>
        <dbReference type="Proteomes" id="UP001162001"/>
    </source>
</evidence>
<proteinExistence type="predicted"/>